<dbReference type="PANTHER" id="PTHR23306:SF3">
    <property type="entry name" value="TUMOR SUPPRESSOR PROTEIN 101"/>
    <property type="match status" value="1"/>
</dbReference>
<protein>
    <submittedName>
        <fullName evidence="11">Uncharacterized protein</fullName>
    </submittedName>
</protein>
<feature type="region of interest" description="Disordered" evidence="8">
    <location>
        <begin position="159"/>
        <end position="284"/>
    </location>
</feature>
<proteinExistence type="inferred from homology"/>
<dbReference type="InterPro" id="IPR008883">
    <property type="entry name" value="UEV_N"/>
</dbReference>
<keyword evidence="12" id="KW-1185">Reference proteome</keyword>
<dbReference type="Pfam" id="PF09454">
    <property type="entry name" value="Vps23_core"/>
    <property type="match status" value="1"/>
</dbReference>
<dbReference type="GO" id="GO:0000813">
    <property type="term" value="C:ESCRT I complex"/>
    <property type="evidence" value="ECO:0007669"/>
    <property type="project" value="TreeGrafter"/>
</dbReference>
<evidence type="ECO:0000256" key="3">
    <source>
        <dbReference type="ARBA" id="ARBA00022448"/>
    </source>
</evidence>
<dbReference type="CDD" id="cd11685">
    <property type="entry name" value="UEV_TSG101-like"/>
    <property type="match status" value="1"/>
</dbReference>
<accession>A0AAW1PXG9</accession>
<dbReference type="InterPro" id="IPR016135">
    <property type="entry name" value="UBQ-conjugating_enzyme/RWD"/>
</dbReference>
<evidence type="ECO:0000256" key="7">
    <source>
        <dbReference type="PROSITE-ProRule" id="PRU00644"/>
    </source>
</evidence>
<dbReference type="PANTHER" id="PTHR23306">
    <property type="entry name" value="TUMOR SUSCEPTIBILITY GENE 101 PROTEIN-RELATED"/>
    <property type="match status" value="1"/>
</dbReference>
<dbReference type="Pfam" id="PF05743">
    <property type="entry name" value="UEV"/>
    <property type="match status" value="1"/>
</dbReference>
<dbReference type="PROSITE" id="PS51312">
    <property type="entry name" value="SB"/>
    <property type="match status" value="1"/>
</dbReference>
<dbReference type="InterPro" id="IPR037202">
    <property type="entry name" value="ESCRT_assembly_dom"/>
</dbReference>
<keyword evidence="5 7" id="KW-0653">Protein transport</keyword>
<dbReference type="Gene3D" id="3.10.110.10">
    <property type="entry name" value="Ubiquitin Conjugating Enzyme"/>
    <property type="match status" value="1"/>
</dbReference>
<dbReference type="Gene3D" id="6.10.140.820">
    <property type="match status" value="1"/>
</dbReference>
<dbReference type="GO" id="GO:0043130">
    <property type="term" value="F:ubiquitin binding"/>
    <property type="evidence" value="ECO:0007669"/>
    <property type="project" value="TreeGrafter"/>
</dbReference>
<comment type="similarity">
    <text evidence="2">Belongs to the ubiquitin-conjugating enzyme family. UEV subfamily.</text>
</comment>
<evidence type="ECO:0000256" key="5">
    <source>
        <dbReference type="ARBA" id="ARBA00022927"/>
    </source>
</evidence>
<dbReference type="AlphaFoldDB" id="A0AAW1PXG9"/>
<gene>
    <name evidence="11" type="ORF">WJX72_008931</name>
</gene>
<evidence type="ECO:0000259" key="10">
    <source>
        <dbReference type="PROSITE" id="PS51322"/>
    </source>
</evidence>
<feature type="region of interest" description="Disordered" evidence="8">
    <location>
        <begin position="456"/>
        <end position="476"/>
    </location>
</feature>
<keyword evidence="6" id="KW-0175">Coiled coil</keyword>
<dbReference type="GO" id="GO:0015031">
    <property type="term" value="P:protein transport"/>
    <property type="evidence" value="ECO:0007669"/>
    <property type="project" value="UniProtKB-UniRule"/>
</dbReference>
<organism evidence="11 12">
    <name type="scientific">[Myrmecia] bisecta</name>
    <dbReference type="NCBI Taxonomy" id="41462"/>
    <lineage>
        <taxon>Eukaryota</taxon>
        <taxon>Viridiplantae</taxon>
        <taxon>Chlorophyta</taxon>
        <taxon>core chlorophytes</taxon>
        <taxon>Trebouxiophyceae</taxon>
        <taxon>Trebouxiales</taxon>
        <taxon>Trebouxiaceae</taxon>
        <taxon>Myrmecia</taxon>
    </lineage>
</organism>
<feature type="compositionally biased region" description="Polar residues" evidence="8">
    <location>
        <begin position="257"/>
        <end position="266"/>
    </location>
</feature>
<dbReference type="InterPro" id="IPR052070">
    <property type="entry name" value="ESCRT-I_UEV_domain"/>
</dbReference>
<dbReference type="Proteomes" id="UP001489004">
    <property type="component" value="Unassembled WGS sequence"/>
</dbReference>
<feature type="compositionally biased region" description="Pro residues" evidence="8">
    <location>
        <begin position="271"/>
        <end position="282"/>
    </location>
</feature>
<evidence type="ECO:0000256" key="1">
    <source>
        <dbReference type="ARBA" id="ARBA00004177"/>
    </source>
</evidence>
<feature type="compositionally biased region" description="Low complexity" evidence="8">
    <location>
        <begin position="230"/>
        <end position="245"/>
    </location>
</feature>
<evidence type="ECO:0000256" key="6">
    <source>
        <dbReference type="ARBA" id="ARBA00023054"/>
    </source>
</evidence>
<keyword evidence="4" id="KW-0967">Endosome</keyword>
<comment type="caution">
    <text evidence="11">The sequence shown here is derived from an EMBL/GenBank/DDBJ whole genome shotgun (WGS) entry which is preliminary data.</text>
</comment>
<name>A0AAW1PXG9_9CHLO</name>
<dbReference type="Gene3D" id="6.10.250.370">
    <property type="match status" value="1"/>
</dbReference>
<evidence type="ECO:0000313" key="12">
    <source>
        <dbReference type="Proteomes" id="UP001489004"/>
    </source>
</evidence>
<reference evidence="11 12" key="1">
    <citation type="journal article" date="2024" name="Nat. Commun.">
        <title>Phylogenomics reveals the evolutionary origins of lichenization in chlorophyte algae.</title>
        <authorList>
            <person name="Puginier C."/>
            <person name="Libourel C."/>
            <person name="Otte J."/>
            <person name="Skaloud P."/>
            <person name="Haon M."/>
            <person name="Grisel S."/>
            <person name="Petersen M."/>
            <person name="Berrin J.G."/>
            <person name="Delaux P.M."/>
            <person name="Dal Grande F."/>
            <person name="Keller J."/>
        </authorList>
    </citation>
    <scope>NUCLEOTIDE SEQUENCE [LARGE SCALE GENOMIC DNA]</scope>
    <source>
        <strain evidence="11 12">SAG 2043</strain>
    </source>
</reference>
<dbReference type="PROSITE" id="PS51322">
    <property type="entry name" value="UEV"/>
    <property type="match status" value="1"/>
</dbReference>
<dbReference type="SUPFAM" id="SSF54495">
    <property type="entry name" value="UBC-like"/>
    <property type="match status" value="1"/>
</dbReference>
<evidence type="ECO:0000313" key="11">
    <source>
        <dbReference type="EMBL" id="KAK9813095.1"/>
    </source>
</evidence>
<dbReference type="EMBL" id="JALJOR010000008">
    <property type="protein sequence ID" value="KAK9813095.1"/>
    <property type="molecule type" value="Genomic_DNA"/>
</dbReference>
<feature type="domain" description="SB" evidence="9">
    <location>
        <begin position="387"/>
        <end position="455"/>
    </location>
</feature>
<evidence type="ECO:0000256" key="8">
    <source>
        <dbReference type="SAM" id="MobiDB-lite"/>
    </source>
</evidence>
<dbReference type="InterPro" id="IPR017916">
    <property type="entry name" value="SB_dom"/>
</dbReference>
<dbReference type="GO" id="GO:0008333">
    <property type="term" value="P:endosome to lysosome transport"/>
    <property type="evidence" value="ECO:0007669"/>
    <property type="project" value="TreeGrafter"/>
</dbReference>
<evidence type="ECO:0000256" key="2">
    <source>
        <dbReference type="ARBA" id="ARBA00009594"/>
    </source>
</evidence>
<feature type="domain" description="UEV" evidence="10">
    <location>
        <begin position="16"/>
        <end position="160"/>
    </location>
</feature>
<evidence type="ECO:0000259" key="9">
    <source>
        <dbReference type="PROSITE" id="PS51312"/>
    </source>
</evidence>
<feature type="compositionally biased region" description="Low complexity" evidence="8">
    <location>
        <begin position="170"/>
        <end position="180"/>
    </location>
</feature>
<comment type="subcellular location">
    <subcellularLocation>
        <location evidence="1">Endosome</location>
    </subcellularLocation>
</comment>
<sequence length="491" mass="53416">MARAQASAVEFLTQVLSKRGTAEELPYTEDVKWTVRQHLLDLHQEFPTLMIKVQTYTHTNGRSVPLLMVEGTLPMYYQGVKYNIPVSAWLPEAYPRAPPIFYVVPTPDMIIKPRHSFVDASGIVASPYIQNWVFPRANLVDMCTDTSIQFGQDPPLFSKPKGWTLPPPVSHASPSHAARPAQPPPAQQPATSGNANVFHAENPMIRPTPPYGSASPYGSTSPYGVNPYGQQSSSAYPQSSPADQSGGNLWGAAVAASQGTSSSMHSAAQQPPTPPAKPPPPSVDLNEVFRQTAIAALTERLQTTLASLNSQAASEMDALLETQNELSRRRGQIEQGIASMQQEKVALESTVLEMHGKSVAMERWLAENEAKNPEGEVDADAAIVPADILSRQALDAQAQDMAIEDGLYALDKALQNGSISAEVYLKQVRSLCRKQFFVRALGMKVANRQHEARRAFAPHRSAPQPPSHVQMPQGDSWANTGILANPLTAHR</sequence>
<keyword evidence="3 7" id="KW-0813">Transport</keyword>
<evidence type="ECO:0000256" key="4">
    <source>
        <dbReference type="ARBA" id="ARBA00022753"/>
    </source>
</evidence>
<dbReference type="SUPFAM" id="SSF140111">
    <property type="entry name" value="Endosomal sorting complex assembly domain"/>
    <property type="match status" value="1"/>
</dbReference>